<dbReference type="Gene3D" id="2.30.42.10">
    <property type="match status" value="1"/>
</dbReference>
<feature type="domain" description="PDZ" evidence="2">
    <location>
        <begin position="55"/>
        <end position="102"/>
    </location>
</feature>
<dbReference type="AlphaFoldDB" id="A0A9N8F2Y7"/>
<dbReference type="InterPro" id="IPR001478">
    <property type="entry name" value="PDZ"/>
</dbReference>
<feature type="region of interest" description="Disordered" evidence="1">
    <location>
        <begin position="193"/>
        <end position="216"/>
    </location>
</feature>
<dbReference type="OrthoDB" id="336240at2759"/>
<gene>
    <name evidence="3" type="ORF">SEMRO_2946_G340770.1</name>
</gene>
<protein>
    <recommendedName>
        <fullName evidence="2">PDZ domain-containing protein</fullName>
    </recommendedName>
</protein>
<feature type="compositionally biased region" description="Gly residues" evidence="1">
    <location>
        <begin position="260"/>
        <end position="272"/>
    </location>
</feature>
<dbReference type="PANTHER" id="PTHR47694">
    <property type="entry name" value="PLANT UBX DOMAIN-CONTAINING PROTEIN 2"/>
    <property type="match status" value="1"/>
</dbReference>
<evidence type="ECO:0000313" key="4">
    <source>
        <dbReference type="Proteomes" id="UP001153069"/>
    </source>
</evidence>
<dbReference type="EMBL" id="CAICTM010002944">
    <property type="protein sequence ID" value="CAB9530589.1"/>
    <property type="molecule type" value="Genomic_DNA"/>
</dbReference>
<dbReference type="InterPro" id="IPR036034">
    <property type="entry name" value="PDZ_sf"/>
</dbReference>
<evidence type="ECO:0000313" key="3">
    <source>
        <dbReference type="EMBL" id="CAB9530589.1"/>
    </source>
</evidence>
<organism evidence="3 4">
    <name type="scientific">Seminavis robusta</name>
    <dbReference type="NCBI Taxonomy" id="568900"/>
    <lineage>
        <taxon>Eukaryota</taxon>
        <taxon>Sar</taxon>
        <taxon>Stramenopiles</taxon>
        <taxon>Ochrophyta</taxon>
        <taxon>Bacillariophyta</taxon>
        <taxon>Bacillariophyceae</taxon>
        <taxon>Bacillariophycidae</taxon>
        <taxon>Naviculales</taxon>
        <taxon>Naviculaceae</taxon>
        <taxon>Seminavis</taxon>
    </lineage>
</organism>
<dbReference type="Pfam" id="PF09409">
    <property type="entry name" value="PUB"/>
    <property type="match status" value="1"/>
</dbReference>
<proteinExistence type="predicted"/>
<dbReference type="CDD" id="cd09212">
    <property type="entry name" value="PUB"/>
    <property type="match status" value="1"/>
</dbReference>
<dbReference type="PANTHER" id="PTHR47694:SF1">
    <property type="entry name" value="PLANT UBX DOMAIN-CONTAINING PROTEIN 2"/>
    <property type="match status" value="1"/>
</dbReference>
<dbReference type="Proteomes" id="UP001153069">
    <property type="component" value="Unassembled WGS sequence"/>
</dbReference>
<evidence type="ECO:0000259" key="2">
    <source>
        <dbReference type="PROSITE" id="PS50106"/>
    </source>
</evidence>
<dbReference type="SUPFAM" id="SSF50156">
    <property type="entry name" value="PDZ domain-like"/>
    <property type="match status" value="1"/>
</dbReference>
<feature type="compositionally biased region" description="Gly residues" evidence="1">
    <location>
        <begin position="18"/>
        <end position="28"/>
    </location>
</feature>
<evidence type="ECO:0000256" key="1">
    <source>
        <dbReference type="SAM" id="MobiDB-lite"/>
    </source>
</evidence>
<name>A0A9N8F2Y7_9STRA</name>
<feature type="region of interest" description="Disordered" evidence="1">
    <location>
        <begin position="258"/>
        <end position="294"/>
    </location>
</feature>
<dbReference type="InterPro" id="IPR036339">
    <property type="entry name" value="PUB-like_dom_sf"/>
</dbReference>
<reference evidence="3" key="1">
    <citation type="submission" date="2020-06" db="EMBL/GenBank/DDBJ databases">
        <authorList>
            <consortium name="Plant Systems Biology data submission"/>
        </authorList>
    </citation>
    <scope>NUCLEOTIDE SEQUENCE</scope>
    <source>
        <strain evidence="3">D6</strain>
    </source>
</reference>
<dbReference type="PROSITE" id="PS50106">
    <property type="entry name" value="PDZ"/>
    <property type="match status" value="1"/>
</dbReference>
<feature type="compositionally biased region" description="Low complexity" evidence="1">
    <location>
        <begin position="279"/>
        <end position="292"/>
    </location>
</feature>
<comment type="caution">
    <text evidence="3">The sequence shown here is derived from an EMBL/GenBank/DDBJ whole genome shotgun (WGS) entry which is preliminary data.</text>
</comment>
<dbReference type="InterPro" id="IPR018997">
    <property type="entry name" value="PUB_domain"/>
</dbReference>
<dbReference type="Gene3D" id="1.20.58.2190">
    <property type="match status" value="1"/>
</dbReference>
<feature type="region of interest" description="Disordered" evidence="1">
    <location>
        <begin position="1"/>
        <end position="51"/>
    </location>
</feature>
<accession>A0A9N8F2Y7</accession>
<keyword evidence="4" id="KW-1185">Reference proteome</keyword>
<sequence>MSFFGNLFQGDDDKKKSGGGGNKSGGGPKNPFANMGQKKFQGSGKSLGGTGPGKIIHIELKDSGTLGLRIEKRANGQGTSIVSMVVPGSQADVAGLMRGDILCFAGSEGKSEIMYDDFLAMATSGQRPVVFDVRRITTKAGNNTAAKTADSFARKQAVIAAAEAREKAHKSKTKPVPKGEKKLPVILSAAEKRQQDLERERDAQLKTQETPKTEEARKAMELAKRNETEWANQLGYNPYETNKATAGQARNATVTAQHGAVGGGASGSGGGSAEPQSIPAVRPPAEAAAPAKASDRQVAEDAILIHDHPEFEEPYTMVLTTNTHDVVLKSFTIIRTLVKNATTKGQAGDEAGAKFRRVRLTNAKIKAAIVDINGGLELMMAFGFQLVEENGESCLVFPFGSNGPAFVEAALRQMERYEKS</sequence>
<dbReference type="SUPFAM" id="SSF143503">
    <property type="entry name" value="PUG domain-like"/>
    <property type="match status" value="1"/>
</dbReference>